<evidence type="ECO:0000256" key="9">
    <source>
        <dbReference type="ARBA" id="ARBA00023065"/>
    </source>
</evidence>
<comment type="function">
    <text evidence="13 14">F(1)F(0) ATP synthase produces ATP from ADP in the presence of a proton or sodium gradient. F-type ATPases consist of two structural domains, F(1) containing the extramembraneous catalytic core and F(0) containing the membrane proton channel, linked together by a central stalk and a peripheral stalk. During catalysis, ATP synthesis in the catalytic domain of F(1) is coupled via a rotary mechanism of the central stalk subunits to proton translocation.</text>
</comment>
<evidence type="ECO:0000313" key="17">
    <source>
        <dbReference type="Proteomes" id="UP000008561"/>
    </source>
</evidence>
<dbReference type="InterPro" id="IPR035921">
    <property type="entry name" value="F/V-ATP_Csub_sf"/>
</dbReference>
<evidence type="ECO:0000256" key="13">
    <source>
        <dbReference type="ARBA" id="ARBA00025198"/>
    </source>
</evidence>
<dbReference type="PRINTS" id="PR00124">
    <property type="entry name" value="ATPASEC"/>
</dbReference>
<name>A8ZVE9_DESOH</name>
<evidence type="ECO:0000256" key="3">
    <source>
        <dbReference type="ARBA" id="ARBA00022448"/>
    </source>
</evidence>
<keyword evidence="3 14" id="KW-0813">Transport</keyword>
<organism evidence="16 17">
    <name type="scientific">Desulfosudis oleivorans (strain DSM 6200 / JCM 39069 / Hxd3)</name>
    <name type="common">Desulfococcus oleovorans</name>
    <dbReference type="NCBI Taxonomy" id="96561"/>
    <lineage>
        <taxon>Bacteria</taxon>
        <taxon>Pseudomonadati</taxon>
        <taxon>Thermodesulfobacteriota</taxon>
        <taxon>Desulfobacteria</taxon>
        <taxon>Desulfobacterales</taxon>
        <taxon>Desulfosudaceae</taxon>
        <taxon>Desulfosudis</taxon>
    </lineage>
</organism>
<dbReference type="OrthoDB" id="5418476at2"/>
<dbReference type="GO" id="GO:0045259">
    <property type="term" value="C:proton-transporting ATP synthase complex"/>
    <property type="evidence" value="ECO:0007669"/>
    <property type="project" value="UniProtKB-KW"/>
</dbReference>
<dbReference type="EMBL" id="CP000859">
    <property type="protein sequence ID" value="ABW66610.1"/>
    <property type="molecule type" value="Genomic_DNA"/>
</dbReference>
<keyword evidence="5 14" id="KW-0138">CF(0)</keyword>
<dbReference type="CDD" id="cd18121">
    <property type="entry name" value="ATP-synt_Fo_c"/>
    <property type="match status" value="4"/>
</dbReference>
<sequence length="321" mass="32323">MELETWIRMAAISGAALSMGLGAIGAAVGEGYTAACANEAIGRSPERSGEIFKSMLMGEAIAETSAIFALLIAMMLLFTGSATDPITPYVLLSAGLCMGFGAIGAGIGSGLPAGACCLGISRQPEVSDRLTTNMLIGASISQTTAIYALAVALMIMFLNLSAQPVCPTWAAVIGAGLAVGLAAIGPAIGEGRAAQTACEGIARKPQAAVQITSLMLLGMAVTESTGVYGLLISIILVFKSFPETLALAPAMSLLGAGLCMGLGAIGPGIGEGFAAGEAIKWVGRNEQHAGVLTRTMLVGQAVSESTGIYALVVAFVMIFVV</sequence>
<evidence type="ECO:0000256" key="1">
    <source>
        <dbReference type="ARBA" id="ARBA00004651"/>
    </source>
</evidence>
<feature type="site" description="Reversibly protonated during proton transport" evidence="14">
    <location>
        <position position="63"/>
    </location>
</feature>
<feature type="transmembrane region" description="Helical" evidence="14">
    <location>
        <begin position="90"/>
        <end position="120"/>
    </location>
</feature>
<evidence type="ECO:0000256" key="2">
    <source>
        <dbReference type="ARBA" id="ARBA00006704"/>
    </source>
</evidence>
<protein>
    <recommendedName>
        <fullName evidence="14">ATP synthase subunit c</fullName>
    </recommendedName>
    <alternativeName>
        <fullName evidence="14">ATP synthase F(0) sector subunit c</fullName>
    </alternativeName>
    <alternativeName>
        <fullName evidence="14">F-type ATPase subunit c</fullName>
        <shortName evidence="14">F-ATPase subunit c</shortName>
    </alternativeName>
    <alternativeName>
        <fullName evidence="14">Lipid-binding protein</fullName>
    </alternativeName>
</protein>
<dbReference type="GO" id="GO:0008289">
    <property type="term" value="F:lipid binding"/>
    <property type="evidence" value="ECO:0007669"/>
    <property type="project" value="UniProtKB-KW"/>
</dbReference>
<dbReference type="GO" id="GO:0046933">
    <property type="term" value="F:proton-transporting ATP synthase activity, rotational mechanism"/>
    <property type="evidence" value="ECO:0007669"/>
    <property type="project" value="UniProtKB-UniRule"/>
</dbReference>
<feature type="transmembrane region" description="Helical" evidence="14">
    <location>
        <begin position="169"/>
        <end position="188"/>
    </location>
</feature>
<evidence type="ECO:0000259" key="15">
    <source>
        <dbReference type="Pfam" id="PF00137"/>
    </source>
</evidence>
<dbReference type="SUPFAM" id="SSF81333">
    <property type="entry name" value="F1F0 ATP synthase subunit C"/>
    <property type="match status" value="4"/>
</dbReference>
<feature type="transmembrane region" description="Helical" evidence="14">
    <location>
        <begin position="209"/>
        <end position="238"/>
    </location>
</feature>
<feature type="transmembrane region" description="Helical" evidence="14">
    <location>
        <begin position="250"/>
        <end position="276"/>
    </location>
</feature>
<feature type="domain" description="V-ATPase proteolipid subunit C-like" evidence="15">
    <location>
        <begin position="14"/>
        <end position="76"/>
    </location>
</feature>
<feature type="transmembrane region" description="Helical" evidence="14">
    <location>
        <begin position="297"/>
        <end position="320"/>
    </location>
</feature>
<dbReference type="HAMAP" id="MF_01396">
    <property type="entry name" value="ATP_synth_c_bact"/>
    <property type="match status" value="4"/>
</dbReference>
<dbReference type="NCBIfam" id="TIGR01260">
    <property type="entry name" value="ATP_synt_c"/>
    <property type="match status" value="2"/>
</dbReference>
<dbReference type="InterPro" id="IPR002379">
    <property type="entry name" value="ATPase_proteolipid_c-like_dom"/>
</dbReference>
<dbReference type="KEGG" id="dol:Dole_0800"/>
<dbReference type="eggNOG" id="COG0636">
    <property type="taxonomic scope" value="Bacteria"/>
</dbReference>
<feature type="domain" description="V-ATPase proteolipid subunit C-like" evidence="15">
    <location>
        <begin position="173"/>
        <end position="236"/>
    </location>
</feature>
<evidence type="ECO:0000256" key="6">
    <source>
        <dbReference type="ARBA" id="ARBA00022692"/>
    </source>
</evidence>
<dbReference type="AlphaFoldDB" id="A8ZVE9"/>
<keyword evidence="6 14" id="KW-0812">Transmembrane</keyword>
<feature type="domain" description="V-ATPase proteolipid subunit C-like" evidence="15">
    <location>
        <begin position="92"/>
        <end position="155"/>
    </location>
</feature>
<feature type="site" description="Reversibly protonated during proton transport" evidence="14">
    <location>
        <position position="304"/>
    </location>
</feature>
<keyword evidence="9 14" id="KW-0406">Ion transport</keyword>
<comment type="caution">
    <text evidence="14">Lacks conserved residue(s) required for the propagation of feature annotation.</text>
</comment>
<evidence type="ECO:0000256" key="7">
    <source>
        <dbReference type="ARBA" id="ARBA00022781"/>
    </source>
</evidence>
<evidence type="ECO:0000256" key="14">
    <source>
        <dbReference type="HAMAP-Rule" id="MF_01396"/>
    </source>
</evidence>
<keyword evidence="10 14" id="KW-0446">Lipid-binding</keyword>
<comment type="function">
    <text evidence="14">Key component of the F(0) channel; it plays a direct role in translocation across the membrane. A homomeric c-ring of between 10-14 subunits forms the central stalk rotor element with the F(1) delta and epsilon subunits.</text>
</comment>
<reference evidence="16 17" key="1">
    <citation type="submission" date="2007-10" db="EMBL/GenBank/DDBJ databases">
        <title>Complete sequence of Desulfococcus oleovorans Hxd3.</title>
        <authorList>
            <consortium name="US DOE Joint Genome Institute"/>
            <person name="Copeland A."/>
            <person name="Lucas S."/>
            <person name="Lapidus A."/>
            <person name="Barry K."/>
            <person name="Glavina del Rio T."/>
            <person name="Dalin E."/>
            <person name="Tice H."/>
            <person name="Pitluck S."/>
            <person name="Kiss H."/>
            <person name="Brettin T."/>
            <person name="Bruce D."/>
            <person name="Detter J.C."/>
            <person name="Han C."/>
            <person name="Schmutz J."/>
            <person name="Larimer F."/>
            <person name="Land M."/>
            <person name="Hauser L."/>
            <person name="Kyrpides N."/>
            <person name="Kim E."/>
            <person name="Wawrik B."/>
            <person name="Richardson P."/>
        </authorList>
    </citation>
    <scope>NUCLEOTIDE SEQUENCE [LARGE SCALE GENOMIC DNA]</scope>
    <source>
        <strain evidence="17">DSM 6200 / JCM 39069 / Hxd3</strain>
    </source>
</reference>
<keyword evidence="14" id="KW-0997">Cell inner membrane</keyword>
<keyword evidence="12 14" id="KW-0066">ATP synthesis</keyword>
<evidence type="ECO:0000256" key="10">
    <source>
        <dbReference type="ARBA" id="ARBA00023121"/>
    </source>
</evidence>
<keyword evidence="11 14" id="KW-0472">Membrane</keyword>
<dbReference type="InterPro" id="IPR005953">
    <property type="entry name" value="ATP_synth_csu_bac/chlpt"/>
</dbReference>
<feature type="transmembrane region" description="Helical" evidence="14">
    <location>
        <begin position="56"/>
        <end position="78"/>
    </location>
</feature>
<feature type="transmembrane region" description="Helical" evidence="14">
    <location>
        <begin position="6"/>
        <end position="35"/>
    </location>
</feature>
<dbReference type="PANTHER" id="PTHR10031:SF0">
    <property type="entry name" value="ATPASE PROTEIN 9"/>
    <property type="match status" value="1"/>
</dbReference>
<evidence type="ECO:0000256" key="5">
    <source>
        <dbReference type="ARBA" id="ARBA00022547"/>
    </source>
</evidence>
<dbReference type="InterPro" id="IPR000454">
    <property type="entry name" value="ATP_synth_F0_csu"/>
</dbReference>
<dbReference type="STRING" id="96561.Dole_0800"/>
<comment type="subunit">
    <text evidence="14">F-type ATPases have 2 components, F(1) - the catalytic core - and F(0) - the membrane proton channel. F(1) has five subunits: alpha(3), beta(3), gamma(1), delta(1), epsilon(1). F(0) has three main subunits: a(1), b(2) and c(10-14). The alpha and beta chains form an alternating ring which encloses part of the gamma chain. F(1) is attached to F(0) by a central stalk formed by the gamma and epsilon chains, while a peripheral stalk is formed by the delta and b chains.</text>
</comment>
<feature type="domain" description="V-ATPase proteolipid subunit C-like" evidence="15">
    <location>
        <begin position="254"/>
        <end position="317"/>
    </location>
</feature>
<evidence type="ECO:0000256" key="11">
    <source>
        <dbReference type="ARBA" id="ARBA00023136"/>
    </source>
</evidence>
<evidence type="ECO:0000313" key="16">
    <source>
        <dbReference type="EMBL" id="ABW66610.1"/>
    </source>
</evidence>
<dbReference type="FunFam" id="1.20.20.10:FF:000002">
    <property type="entry name" value="ATP synthase subunit c"/>
    <property type="match status" value="2"/>
</dbReference>
<dbReference type="Proteomes" id="UP000008561">
    <property type="component" value="Chromosome"/>
</dbReference>
<evidence type="ECO:0000256" key="8">
    <source>
        <dbReference type="ARBA" id="ARBA00022989"/>
    </source>
</evidence>
<dbReference type="Pfam" id="PF00137">
    <property type="entry name" value="ATP-synt_C"/>
    <property type="match status" value="4"/>
</dbReference>
<dbReference type="Gene3D" id="1.20.20.10">
    <property type="entry name" value="F1F0 ATP synthase subunit C"/>
    <property type="match status" value="4"/>
</dbReference>
<feature type="transmembrane region" description="Helical" evidence="14">
    <location>
        <begin position="132"/>
        <end position="157"/>
    </location>
</feature>
<dbReference type="InterPro" id="IPR038662">
    <property type="entry name" value="ATP_synth_F0_csu_sf"/>
</dbReference>
<keyword evidence="7 14" id="KW-0375">Hydrogen ion transport</keyword>
<evidence type="ECO:0000256" key="12">
    <source>
        <dbReference type="ARBA" id="ARBA00023310"/>
    </source>
</evidence>
<dbReference type="GO" id="GO:0033177">
    <property type="term" value="C:proton-transporting two-sector ATPase complex, proton-transporting domain"/>
    <property type="evidence" value="ECO:0007669"/>
    <property type="project" value="InterPro"/>
</dbReference>
<keyword evidence="17" id="KW-1185">Reference proteome</keyword>
<accession>A8ZVE9</accession>
<keyword evidence="4 14" id="KW-1003">Cell membrane</keyword>
<gene>
    <name evidence="14" type="primary">atpE</name>
    <name evidence="16" type="ordered locus">Dole_0800</name>
</gene>
<dbReference type="GO" id="GO:0005886">
    <property type="term" value="C:plasma membrane"/>
    <property type="evidence" value="ECO:0007669"/>
    <property type="project" value="UniProtKB-SubCell"/>
</dbReference>
<dbReference type="PANTHER" id="PTHR10031">
    <property type="entry name" value="ATP SYNTHASE LIPID-BINDING PROTEIN, MITOCHONDRIAL"/>
    <property type="match status" value="1"/>
</dbReference>
<keyword evidence="8 14" id="KW-1133">Transmembrane helix</keyword>
<comment type="similarity">
    <text evidence="2 14">Belongs to the ATPase C chain family.</text>
</comment>
<evidence type="ECO:0000256" key="4">
    <source>
        <dbReference type="ARBA" id="ARBA00022475"/>
    </source>
</evidence>
<dbReference type="HOGENOM" id="CLU_854502_0_0_7"/>
<comment type="subcellular location">
    <subcellularLocation>
        <location evidence="14">Cell inner membrane</location>
        <topology evidence="14">Multi-pass membrane protein</topology>
    </subcellularLocation>
    <subcellularLocation>
        <location evidence="1">Cell membrane</location>
        <topology evidence="1">Multi-pass membrane protein</topology>
    </subcellularLocation>
</comment>
<feature type="site" description="Reversibly protonated during proton transport" evidence="14">
    <location>
        <position position="223"/>
    </location>
</feature>
<proteinExistence type="inferred from homology"/>